<dbReference type="EMBL" id="JAPDFR010000004">
    <property type="protein sequence ID" value="KAK0387107.1"/>
    <property type="molecule type" value="Genomic_DNA"/>
</dbReference>
<name>A0AA39L7M1_SARSR</name>
<evidence type="ECO:0000313" key="9">
    <source>
        <dbReference type="EMBL" id="KAK0387107.1"/>
    </source>
</evidence>
<dbReference type="PANTHER" id="PTHR12013">
    <property type="entry name" value="SIGNAL RECOGNITION PARTICLE 14 KD PROTEIN"/>
    <property type="match status" value="1"/>
</dbReference>
<dbReference type="Proteomes" id="UP001175261">
    <property type="component" value="Unassembled WGS sequence"/>
</dbReference>
<keyword evidence="10" id="KW-1185">Reference proteome</keyword>
<feature type="region of interest" description="Disordered" evidence="8">
    <location>
        <begin position="28"/>
        <end position="50"/>
    </location>
</feature>
<proteinExistence type="inferred from homology"/>
<evidence type="ECO:0000256" key="1">
    <source>
        <dbReference type="ARBA" id="ARBA00004496"/>
    </source>
</evidence>
<organism evidence="9 10">
    <name type="scientific">Sarocladium strictum</name>
    <name type="common">Black bundle disease fungus</name>
    <name type="synonym">Acremonium strictum</name>
    <dbReference type="NCBI Taxonomy" id="5046"/>
    <lineage>
        <taxon>Eukaryota</taxon>
        <taxon>Fungi</taxon>
        <taxon>Dikarya</taxon>
        <taxon>Ascomycota</taxon>
        <taxon>Pezizomycotina</taxon>
        <taxon>Sordariomycetes</taxon>
        <taxon>Hypocreomycetidae</taxon>
        <taxon>Hypocreales</taxon>
        <taxon>Sarocladiaceae</taxon>
        <taxon>Sarocladium</taxon>
    </lineage>
</organism>
<evidence type="ECO:0000256" key="2">
    <source>
        <dbReference type="ARBA" id="ARBA00010349"/>
    </source>
</evidence>
<dbReference type="GO" id="GO:0030942">
    <property type="term" value="F:endoplasmic reticulum signal peptide binding"/>
    <property type="evidence" value="ECO:0007669"/>
    <property type="project" value="UniProtKB-UniRule"/>
</dbReference>
<reference evidence="9" key="1">
    <citation type="submission" date="2022-10" db="EMBL/GenBank/DDBJ databases">
        <title>Determination and structural analysis of whole genome sequence of Sarocladium strictum F4-1.</title>
        <authorList>
            <person name="Hu L."/>
            <person name="Jiang Y."/>
        </authorList>
    </citation>
    <scope>NUCLEOTIDE SEQUENCE</scope>
    <source>
        <strain evidence="9">F4-1</strain>
    </source>
</reference>
<dbReference type="InterPro" id="IPR009018">
    <property type="entry name" value="Signal_recog_particle_SRP9/14"/>
</dbReference>
<feature type="region of interest" description="Disordered" evidence="8">
    <location>
        <begin position="101"/>
        <end position="129"/>
    </location>
</feature>
<dbReference type="GO" id="GO:0006614">
    <property type="term" value="P:SRP-dependent cotranslational protein targeting to membrane"/>
    <property type="evidence" value="ECO:0007669"/>
    <property type="project" value="UniProtKB-UniRule"/>
</dbReference>
<protein>
    <recommendedName>
        <fullName evidence="7">Signal recognition particle subunit SRP14</fullName>
    </recommendedName>
    <alternativeName>
        <fullName evidence="7">Signal recognition particle 14 kDa protein</fullName>
    </alternativeName>
</protein>
<comment type="subcellular location">
    <subcellularLocation>
        <location evidence="1 7">Cytoplasm</location>
    </subcellularLocation>
</comment>
<evidence type="ECO:0000256" key="6">
    <source>
        <dbReference type="ARBA" id="ARBA00023274"/>
    </source>
</evidence>
<dbReference type="GO" id="GO:0005786">
    <property type="term" value="C:signal recognition particle, endoplasmic reticulum targeting"/>
    <property type="evidence" value="ECO:0007669"/>
    <property type="project" value="UniProtKB-UniRule"/>
</dbReference>
<keyword evidence="4 7" id="KW-0694">RNA-binding</keyword>
<keyword evidence="6 7" id="KW-0687">Ribonucleoprotein</keyword>
<accession>A0AA39L7M1</accession>
<sequence length="129" mass="14300">MGKPFLEVDDFFNGLGELLKAQQERGKGSIYLTQKRGPTTPSSVLPSKDLPEGTDLILIRASDSKNGRSKSSSRTKLTTFVAPSELDKFYERYATMCKAGMLGLKPRDKSKKKSQQKKKKKRAAAATEE</sequence>
<comment type="caution">
    <text evidence="9">The sequence shown here is derived from an EMBL/GenBank/DDBJ whole genome shotgun (WGS) entry which is preliminary data.</text>
</comment>
<keyword evidence="5 7" id="KW-0733">Signal recognition particle</keyword>
<feature type="compositionally biased region" description="Polar residues" evidence="8">
    <location>
        <begin position="36"/>
        <end position="45"/>
    </location>
</feature>
<evidence type="ECO:0000256" key="5">
    <source>
        <dbReference type="ARBA" id="ARBA00023135"/>
    </source>
</evidence>
<comment type="function">
    <text evidence="7">Component of the signal recognition particle (SRP) complex, a ribonucleoprotein complex that mediates the cotranslational targeting of secretory and membrane proteins to the endoplasmic reticulum (ER).</text>
</comment>
<evidence type="ECO:0000256" key="7">
    <source>
        <dbReference type="RuleBase" id="RU368100"/>
    </source>
</evidence>
<evidence type="ECO:0000256" key="3">
    <source>
        <dbReference type="ARBA" id="ARBA00022490"/>
    </source>
</evidence>
<dbReference type="SUPFAM" id="SSF54762">
    <property type="entry name" value="Signal recognition particle alu RNA binding heterodimer, SRP9/14"/>
    <property type="match status" value="1"/>
</dbReference>
<comment type="similarity">
    <text evidence="2 7">Belongs to the SRP14 family.</text>
</comment>
<dbReference type="AlphaFoldDB" id="A0AA39L7M1"/>
<comment type="subunit">
    <text evidence="7">Component of a fungal signal recognition particle (SRP) complex that consists of a 7SL RNA molecule (scR1) and at least six protein subunits: SRP72, SRP68, SRP54, SEC65, SRP21 and SRP14.</text>
</comment>
<evidence type="ECO:0000313" key="10">
    <source>
        <dbReference type="Proteomes" id="UP001175261"/>
    </source>
</evidence>
<dbReference type="Pfam" id="PF02290">
    <property type="entry name" value="SRP14"/>
    <property type="match status" value="1"/>
</dbReference>
<evidence type="ECO:0000256" key="4">
    <source>
        <dbReference type="ARBA" id="ARBA00022884"/>
    </source>
</evidence>
<evidence type="ECO:0000256" key="8">
    <source>
        <dbReference type="SAM" id="MobiDB-lite"/>
    </source>
</evidence>
<gene>
    <name evidence="9" type="ORF">NLU13_5420</name>
</gene>
<dbReference type="GO" id="GO:0008312">
    <property type="term" value="F:7S RNA binding"/>
    <property type="evidence" value="ECO:0007669"/>
    <property type="project" value="UniProtKB-UniRule"/>
</dbReference>
<dbReference type="Gene3D" id="3.30.720.10">
    <property type="entry name" value="Signal recognition particle alu RNA binding heterodimer, srp9/1"/>
    <property type="match status" value="1"/>
</dbReference>
<keyword evidence="3 7" id="KW-0963">Cytoplasm</keyword>
<dbReference type="InterPro" id="IPR003210">
    <property type="entry name" value="Signal_recog_particle_SRP14"/>
</dbReference>
<feature type="compositionally biased region" description="Basic residues" evidence="8">
    <location>
        <begin position="108"/>
        <end position="123"/>
    </location>
</feature>